<keyword evidence="1" id="KW-0677">Repeat</keyword>
<protein>
    <submittedName>
        <fullName evidence="4">Putative Pumilio-family RNA-binding protein</fullName>
    </submittedName>
</protein>
<dbReference type="EMBL" id="VDLU01000002">
    <property type="protein sequence ID" value="TNJ28817.1"/>
    <property type="molecule type" value="Genomic_DNA"/>
</dbReference>
<sequence length="621" mass="68153">MHPPPPTPPGLGGVRADKEEVVSDGSDLFHPCVREVHSYPQVSHYPLFDPPGLSSVSRPQSQRCTIDEIEHVPAVWPGRPGPDSELLFQEPVQSTPINLGDLPVFKQASPYAYFSPQCQGSGTERASESGLPSEGLGPIPVHTHGGKVPGRPHVGDPGGITPLGTASIGLPYTLLQLGTTTPFEGEQLQTMMATPILSPIVLTPGMVTGPTPIFGYESVPATVPDEPEARHPFDFADDSACSSPYFTSPFAPYPQTPSHVGAYANPSTRVFANEATNSVVPSDTRKNLILDRPVGAVFCDANGCKLIQQYLQEVPDAEKKLVDLFVQEFETPAKLEAILTHPSGNYCVQKVVELASEENRYHILCLIQGSLFSVCQNIHGTRSIQKLIEHMTSPAEKALIAAELGKEDRVLRLISDINGNHCVQRCIEHFTPGECVFIYDQIVANIVSVSTHQHGCCIAQRCLDACNLPQRQAFIVAIQKHALDLILDRYGNYVFQYALIKLKEGKCGRRYRPDHMIKTVLGKESQLITQKFASHVLEKCLEAGSQGMRRQIIDNIVGDPHFPNYATDRYGNYVIQRLFPYSTDAQKARISEQILSDTTAASSPFSRHVVQMCERFAGKLE</sequence>
<proteinExistence type="predicted"/>
<dbReference type="InterPro" id="IPR011989">
    <property type="entry name" value="ARM-like"/>
</dbReference>
<dbReference type="Pfam" id="PF00806">
    <property type="entry name" value="PUF"/>
    <property type="match status" value="7"/>
</dbReference>
<name>A0A4Z1T6Q7_GIAMU</name>
<feature type="repeat" description="Pumilio" evidence="2">
    <location>
        <begin position="403"/>
        <end position="440"/>
    </location>
</feature>
<dbReference type="GO" id="GO:0005737">
    <property type="term" value="C:cytoplasm"/>
    <property type="evidence" value="ECO:0007669"/>
    <property type="project" value="TreeGrafter"/>
</dbReference>
<organism evidence="4 5">
    <name type="scientific">Giardia muris</name>
    <dbReference type="NCBI Taxonomy" id="5742"/>
    <lineage>
        <taxon>Eukaryota</taxon>
        <taxon>Metamonada</taxon>
        <taxon>Diplomonadida</taxon>
        <taxon>Hexamitidae</taxon>
        <taxon>Giardiinae</taxon>
        <taxon>Giardia</taxon>
    </lineage>
</organism>
<feature type="domain" description="PUM-HD" evidence="3">
    <location>
        <begin position="266"/>
        <end position="617"/>
    </location>
</feature>
<feature type="repeat" description="Pumilio" evidence="2">
    <location>
        <begin position="441"/>
        <end position="477"/>
    </location>
</feature>
<feature type="repeat" description="Pumilio" evidence="2">
    <location>
        <begin position="519"/>
        <end position="554"/>
    </location>
</feature>
<dbReference type="VEuPathDB" id="GiardiaDB:GMRT_15592"/>
<keyword evidence="5" id="KW-1185">Reference proteome</keyword>
<dbReference type="SUPFAM" id="SSF48371">
    <property type="entry name" value="ARM repeat"/>
    <property type="match status" value="1"/>
</dbReference>
<feature type="repeat" description="Pumilio" evidence="2">
    <location>
        <begin position="366"/>
        <end position="401"/>
    </location>
</feature>
<dbReference type="InterPro" id="IPR001313">
    <property type="entry name" value="Pumilio_RNA-bd_rpt"/>
</dbReference>
<dbReference type="InterPro" id="IPR033712">
    <property type="entry name" value="Pumilio_RNA-bd"/>
</dbReference>
<dbReference type="InterPro" id="IPR016024">
    <property type="entry name" value="ARM-type_fold"/>
</dbReference>
<accession>A0A4Z1T6Q7</accession>
<evidence type="ECO:0000313" key="5">
    <source>
        <dbReference type="Proteomes" id="UP000315496"/>
    </source>
</evidence>
<dbReference type="SMART" id="SM00025">
    <property type="entry name" value="Pumilio"/>
    <property type="match status" value="7"/>
</dbReference>
<dbReference type="PANTHER" id="PTHR12537:SF13">
    <property type="entry name" value="PUMILIO HOMOLOGY DOMAIN FAMILY MEMBER 4"/>
    <property type="match status" value="1"/>
</dbReference>
<dbReference type="AlphaFoldDB" id="A0A4Z1T6Q7"/>
<dbReference type="GO" id="GO:0003729">
    <property type="term" value="F:mRNA binding"/>
    <property type="evidence" value="ECO:0007669"/>
    <property type="project" value="TreeGrafter"/>
</dbReference>
<gene>
    <name evidence="4" type="ORF">GMRT_15592</name>
</gene>
<dbReference type="CDD" id="cd07920">
    <property type="entry name" value="Pumilio"/>
    <property type="match status" value="1"/>
</dbReference>
<feature type="repeat" description="Pumilio" evidence="2">
    <location>
        <begin position="555"/>
        <end position="596"/>
    </location>
</feature>
<evidence type="ECO:0000256" key="2">
    <source>
        <dbReference type="PROSITE-ProRule" id="PRU00317"/>
    </source>
</evidence>
<dbReference type="Proteomes" id="UP000315496">
    <property type="component" value="Chromosome 2"/>
</dbReference>
<dbReference type="OrthoDB" id="668540at2759"/>
<dbReference type="PANTHER" id="PTHR12537">
    <property type="entry name" value="RNA BINDING PROTEIN PUMILIO-RELATED"/>
    <property type="match status" value="1"/>
</dbReference>
<evidence type="ECO:0000313" key="4">
    <source>
        <dbReference type="EMBL" id="TNJ28817.1"/>
    </source>
</evidence>
<evidence type="ECO:0000259" key="3">
    <source>
        <dbReference type="PROSITE" id="PS50303"/>
    </source>
</evidence>
<feature type="repeat" description="Pumilio" evidence="2">
    <location>
        <begin position="328"/>
        <end position="365"/>
    </location>
</feature>
<dbReference type="PROSITE" id="PS50303">
    <property type="entry name" value="PUM_HD"/>
    <property type="match status" value="1"/>
</dbReference>
<evidence type="ECO:0000256" key="1">
    <source>
        <dbReference type="ARBA" id="ARBA00022737"/>
    </source>
</evidence>
<comment type="caution">
    <text evidence="4">The sequence shown here is derived from an EMBL/GenBank/DDBJ whole genome shotgun (WGS) entry which is preliminary data.</text>
</comment>
<reference evidence="4 5" key="1">
    <citation type="submission" date="2019-05" db="EMBL/GenBank/DDBJ databases">
        <title>The compact genome of Giardia muris reveals important steps in the evolution of intestinal protozoan parasites.</title>
        <authorList>
            <person name="Xu F."/>
            <person name="Jimenez-Gonzalez A."/>
            <person name="Einarsson E."/>
            <person name="Astvaldsson A."/>
            <person name="Peirasmaki D."/>
            <person name="Eckmann L."/>
            <person name="Andersson J.O."/>
            <person name="Svard S.G."/>
            <person name="Jerlstrom-Hultqvist J."/>
        </authorList>
    </citation>
    <scope>NUCLEOTIDE SEQUENCE [LARGE SCALE GENOMIC DNA]</scope>
    <source>
        <strain evidence="4 5">Roberts-Thomson</strain>
    </source>
</reference>
<dbReference type="GO" id="GO:0010608">
    <property type="term" value="P:post-transcriptional regulation of gene expression"/>
    <property type="evidence" value="ECO:0007669"/>
    <property type="project" value="TreeGrafter"/>
</dbReference>
<dbReference type="InterPro" id="IPR033133">
    <property type="entry name" value="PUM-HD"/>
</dbReference>
<dbReference type="PROSITE" id="PS50302">
    <property type="entry name" value="PUM"/>
    <property type="match status" value="6"/>
</dbReference>
<dbReference type="Gene3D" id="1.25.10.10">
    <property type="entry name" value="Leucine-rich Repeat Variant"/>
    <property type="match status" value="1"/>
</dbReference>